<dbReference type="AlphaFoldDB" id="A0AAD4MWR7"/>
<protein>
    <submittedName>
        <fullName evidence="2">Uncharacterized protein</fullName>
    </submittedName>
</protein>
<keyword evidence="3" id="KW-1185">Reference proteome</keyword>
<dbReference type="Proteomes" id="UP001201812">
    <property type="component" value="Unassembled WGS sequence"/>
</dbReference>
<evidence type="ECO:0000256" key="1">
    <source>
        <dbReference type="SAM" id="Coils"/>
    </source>
</evidence>
<name>A0AAD4MWR7_9BILA</name>
<keyword evidence="1" id="KW-0175">Coiled coil</keyword>
<sequence>MSNDDSKVEFETQGDDQNVLNEVLMEINEISRKVPEKELTKLWTDVRNTLATIEKEQSSLPSHEALDQAIDKQTTDLTEAEQKLQYAKDEYKASHDIFRKWMQNQRAGKDEASLELMEKENKDSLKNMTKQYALLIQNKRNACREKQRLIEENCA</sequence>
<feature type="coiled-coil region" evidence="1">
    <location>
        <begin position="63"/>
        <end position="152"/>
    </location>
</feature>
<evidence type="ECO:0000313" key="2">
    <source>
        <dbReference type="EMBL" id="KAI1709719.1"/>
    </source>
</evidence>
<evidence type="ECO:0000313" key="3">
    <source>
        <dbReference type="Proteomes" id="UP001201812"/>
    </source>
</evidence>
<comment type="caution">
    <text evidence="2">The sequence shown here is derived from an EMBL/GenBank/DDBJ whole genome shotgun (WGS) entry which is preliminary data.</text>
</comment>
<dbReference type="EMBL" id="JAKKPZ010000029">
    <property type="protein sequence ID" value="KAI1709719.1"/>
    <property type="molecule type" value="Genomic_DNA"/>
</dbReference>
<reference evidence="2" key="1">
    <citation type="submission" date="2022-01" db="EMBL/GenBank/DDBJ databases">
        <title>Genome Sequence Resource for Two Populations of Ditylenchus destructor, the Migratory Endoparasitic Phytonematode.</title>
        <authorList>
            <person name="Zhang H."/>
            <person name="Lin R."/>
            <person name="Xie B."/>
        </authorList>
    </citation>
    <scope>NUCLEOTIDE SEQUENCE</scope>
    <source>
        <strain evidence="2">BazhouSP</strain>
    </source>
</reference>
<organism evidence="2 3">
    <name type="scientific">Ditylenchus destructor</name>
    <dbReference type="NCBI Taxonomy" id="166010"/>
    <lineage>
        <taxon>Eukaryota</taxon>
        <taxon>Metazoa</taxon>
        <taxon>Ecdysozoa</taxon>
        <taxon>Nematoda</taxon>
        <taxon>Chromadorea</taxon>
        <taxon>Rhabditida</taxon>
        <taxon>Tylenchina</taxon>
        <taxon>Tylenchomorpha</taxon>
        <taxon>Sphaerularioidea</taxon>
        <taxon>Anguinidae</taxon>
        <taxon>Anguininae</taxon>
        <taxon>Ditylenchus</taxon>
    </lineage>
</organism>
<accession>A0AAD4MWR7</accession>
<gene>
    <name evidence="2" type="ORF">DdX_11111</name>
</gene>
<proteinExistence type="predicted"/>